<evidence type="ECO:0000313" key="2">
    <source>
        <dbReference type="Proteomes" id="UP001194746"/>
    </source>
</evidence>
<protein>
    <submittedName>
        <fullName evidence="1">Uncharacterized protein</fullName>
    </submittedName>
</protein>
<proteinExistence type="predicted"/>
<dbReference type="AlphaFoldDB" id="A0AAD4CH42"/>
<gene>
    <name evidence="1" type="ORF">FE257_011973</name>
</gene>
<reference evidence="1" key="2">
    <citation type="submission" date="2020-02" db="EMBL/GenBank/DDBJ databases">
        <authorList>
            <person name="Gilchrist C.L.M."/>
            <person name="Chooi Y.-H."/>
        </authorList>
    </citation>
    <scope>NUCLEOTIDE SEQUENCE</scope>
    <source>
        <strain evidence="1">MST-FP2251</strain>
    </source>
</reference>
<accession>A0AAD4CH42</accession>
<organism evidence="1 2">
    <name type="scientific">Aspergillus nanangensis</name>
    <dbReference type="NCBI Taxonomy" id="2582783"/>
    <lineage>
        <taxon>Eukaryota</taxon>
        <taxon>Fungi</taxon>
        <taxon>Dikarya</taxon>
        <taxon>Ascomycota</taxon>
        <taxon>Pezizomycotina</taxon>
        <taxon>Eurotiomycetes</taxon>
        <taxon>Eurotiomycetidae</taxon>
        <taxon>Eurotiales</taxon>
        <taxon>Aspergillaceae</taxon>
        <taxon>Aspergillus</taxon>
        <taxon>Aspergillus subgen. Circumdati</taxon>
    </lineage>
</organism>
<sequence>MPSTDALQPPLTSGEKEIVKSYGGWTPFMQSFALKPSEKEDVQEAKQILEVFLEDDEK</sequence>
<dbReference type="EMBL" id="VCAU01000082">
    <property type="protein sequence ID" value="KAF9886148.1"/>
    <property type="molecule type" value="Genomic_DNA"/>
</dbReference>
<dbReference type="Proteomes" id="UP001194746">
    <property type="component" value="Unassembled WGS sequence"/>
</dbReference>
<reference evidence="1" key="1">
    <citation type="journal article" date="2019" name="Beilstein J. Org. Chem.">
        <title>Nanangenines: drimane sesquiterpenoids as the dominant metabolite cohort of a novel Australian fungus, Aspergillus nanangensis.</title>
        <authorList>
            <person name="Lacey H.J."/>
            <person name="Gilchrist C.L.M."/>
            <person name="Crombie A."/>
            <person name="Kalaitzis J.A."/>
            <person name="Vuong D."/>
            <person name="Rutledge P.J."/>
            <person name="Turner P."/>
            <person name="Pitt J.I."/>
            <person name="Lacey E."/>
            <person name="Chooi Y.H."/>
            <person name="Piggott A.M."/>
        </authorList>
    </citation>
    <scope>NUCLEOTIDE SEQUENCE</scope>
    <source>
        <strain evidence="1">MST-FP2251</strain>
    </source>
</reference>
<keyword evidence="2" id="KW-1185">Reference proteome</keyword>
<evidence type="ECO:0000313" key="1">
    <source>
        <dbReference type="EMBL" id="KAF9886148.1"/>
    </source>
</evidence>
<comment type="caution">
    <text evidence="1">The sequence shown here is derived from an EMBL/GenBank/DDBJ whole genome shotgun (WGS) entry which is preliminary data.</text>
</comment>
<name>A0AAD4CH42_ASPNN</name>